<keyword evidence="3" id="KW-1185">Reference proteome</keyword>
<protein>
    <submittedName>
        <fullName evidence="2">Cyclic-phosphate processing receiver domain-containing protein</fullName>
    </submittedName>
</protein>
<dbReference type="Proteomes" id="UP001304071">
    <property type="component" value="Chromosome 2"/>
</dbReference>
<dbReference type="EMBL" id="CP138204">
    <property type="protein sequence ID" value="WPC76935.1"/>
    <property type="molecule type" value="Genomic_DNA"/>
</dbReference>
<evidence type="ECO:0000313" key="2">
    <source>
        <dbReference type="EMBL" id="WPC76935.1"/>
    </source>
</evidence>
<gene>
    <name evidence="2" type="ORF">R8Z52_19800</name>
</gene>
<dbReference type="Pfam" id="PF20274">
    <property type="entry name" value="cREC_REC"/>
    <property type="match status" value="1"/>
</dbReference>
<sequence>MKIFLDDCRPTPNGWVRTYTPKETIELLKCNEVEELSLDHDLGDDNGIGTGYDVLLWIEERVLLHRFVPPSSIVVHSSNSSAVEKMNAAIRNIYKIKADIVNNKKDLPHVGVNPDRDDMSNINT</sequence>
<feature type="domain" description="Cyclic-phosphate processing Receiver" evidence="1">
    <location>
        <begin position="1"/>
        <end position="92"/>
    </location>
</feature>
<evidence type="ECO:0000313" key="3">
    <source>
        <dbReference type="Proteomes" id="UP001304071"/>
    </source>
</evidence>
<reference evidence="2 3" key="1">
    <citation type="submission" date="2023-11" db="EMBL/GenBank/DDBJ databases">
        <title>Plant-associative lifestyle of Vibrio porteresiae and its evolutionary dynamics.</title>
        <authorList>
            <person name="Rameshkumar N."/>
            <person name="Kirti K."/>
        </authorList>
    </citation>
    <scope>NUCLEOTIDE SEQUENCE [LARGE SCALE GENOMIC DNA]</scope>
    <source>
        <strain evidence="2 3">MSSRF30</strain>
    </source>
</reference>
<dbReference type="InterPro" id="IPR046909">
    <property type="entry name" value="cREC_REC"/>
</dbReference>
<dbReference type="RefSeq" id="WP_315972768.1">
    <property type="nucleotide sequence ID" value="NZ_AP024896.1"/>
</dbReference>
<name>A0ABZ0QMA7_9VIBR</name>
<accession>A0ABZ0QMA7</accession>
<organism evidence="2 3">
    <name type="scientific">Vibrio porteresiae DSM 19223</name>
    <dbReference type="NCBI Taxonomy" id="1123496"/>
    <lineage>
        <taxon>Bacteria</taxon>
        <taxon>Pseudomonadati</taxon>
        <taxon>Pseudomonadota</taxon>
        <taxon>Gammaproteobacteria</taxon>
        <taxon>Vibrionales</taxon>
        <taxon>Vibrionaceae</taxon>
        <taxon>Vibrio</taxon>
    </lineage>
</organism>
<evidence type="ECO:0000259" key="1">
    <source>
        <dbReference type="Pfam" id="PF20274"/>
    </source>
</evidence>
<proteinExistence type="predicted"/>